<dbReference type="EMBL" id="OJIN01000206">
    <property type="protein sequence ID" value="SPD75454.1"/>
    <property type="molecule type" value="Genomic_DNA"/>
</dbReference>
<evidence type="ECO:0008006" key="2">
    <source>
        <dbReference type="Google" id="ProtNLM"/>
    </source>
</evidence>
<proteinExistence type="predicted"/>
<gene>
    <name evidence="1" type="ORF">PITCH_A620008</name>
</gene>
<sequence>MSEQSYNDIFSPEVLRKIFPLDRSDNFFDALYGDASEGAYDISLQFKAAGKKELHFEFLLKERPGKCLVCSVTYGLPQVFNRHPIINVKGVVEEIDRLLEGKAKCTEWRLGRTNELSKKLHVVPLVITLG</sequence>
<accession>A0A445N143</accession>
<reference evidence="1" key="1">
    <citation type="submission" date="2018-01" db="EMBL/GenBank/DDBJ databases">
        <authorList>
            <person name="Regsiter A."/>
            <person name="William W."/>
        </authorList>
    </citation>
    <scope>NUCLEOTIDE SEQUENCE</scope>
    <source>
        <strain evidence="1">TRIP AH-1</strain>
    </source>
</reference>
<protein>
    <recommendedName>
        <fullName evidence="2">Pancreas/duodenum homeobox protein 1</fullName>
    </recommendedName>
</protein>
<dbReference type="AlphaFoldDB" id="A0A445N143"/>
<organism evidence="1">
    <name type="scientific">uncultured Desulfobacterium sp</name>
    <dbReference type="NCBI Taxonomy" id="201089"/>
    <lineage>
        <taxon>Bacteria</taxon>
        <taxon>Pseudomonadati</taxon>
        <taxon>Thermodesulfobacteriota</taxon>
        <taxon>Desulfobacteria</taxon>
        <taxon>Desulfobacterales</taxon>
        <taxon>Desulfobacteriaceae</taxon>
        <taxon>Desulfobacterium</taxon>
        <taxon>environmental samples</taxon>
    </lineage>
</organism>
<evidence type="ECO:0000313" key="1">
    <source>
        <dbReference type="EMBL" id="SPD75454.1"/>
    </source>
</evidence>
<name>A0A445N143_9BACT</name>